<sequence>MLMTQFYLCQGETQVILKTNKASWLITSFLYSWEFILFDAKHRLQKLCIPAA</sequence>
<reference evidence="1" key="1">
    <citation type="submission" date="2014-11" db="EMBL/GenBank/DDBJ databases">
        <authorList>
            <person name="Amaro Gonzalez C."/>
        </authorList>
    </citation>
    <scope>NUCLEOTIDE SEQUENCE</scope>
</reference>
<organism evidence="1">
    <name type="scientific">Anguilla anguilla</name>
    <name type="common">European freshwater eel</name>
    <name type="synonym">Muraena anguilla</name>
    <dbReference type="NCBI Taxonomy" id="7936"/>
    <lineage>
        <taxon>Eukaryota</taxon>
        <taxon>Metazoa</taxon>
        <taxon>Chordata</taxon>
        <taxon>Craniata</taxon>
        <taxon>Vertebrata</taxon>
        <taxon>Euteleostomi</taxon>
        <taxon>Actinopterygii</taxon>
        <taxon>Neopterygii</taxon>
        <taxon>Teleostei</taxon>
        <taxon>Anguilliformes</taxon>
        <taxon>Anguillidae</taxon>
        <taxon>Anguilla</taxon>
    </lineage>
</organism>
<proteinExistence type="predicted"/>
<dbReference type="AlphaFoldDB" id="A0A0E9QPW6"/>
<name>A0A0E9QPW6_ANGAN</name>
<accession>A0A0E9QPW6</accession>
<evidence type="ECO:0000313" key="1">
    <source>
        <dbReference type="EMBL" id="JAH18981.1"/>
    </source>
</evidence>
<dbReference type="EMBL" id="GBXM01089596">
    <property type="protein sequence ID" value="JAH18981.1"/>
    <property type="molecule type" value="Transcribed_RNA"/>
</dbReference>
<reference evidence="1" key="2">
    <citation type="journal article" date="2015" name="Fish Shellfish Immunol.">
        <title>Early steps in the European eel (Anguilla anguilla)-Vibrio vulnificus interaction in the gills: Role of the RtxA13 toxin.</title>
        <authorList>
            <person name="Callol A."/>
            <person name="Pajuelo D."/>
            <person name="Ebbesson L."/>
            <person name="Teles M."/>
            <person name="MacKenzie S."/>
            <person name="Amaro C."/>
        </authorList>
    </citation>
    <scope>NUCLEOTIDE SEQUENCE</scope>
</reference>
<protein>
    <submittedName>
        <fullName evidence="1">Uncharacterized protein</fullName>
    </submittedName>
</protein>